<keyword evidence="3" id="KW-1185">Reference proteome</keyword>
<dbReference type="Proteomes" id="UP000030764">
    <property type="component" value="Unassembled WGS sequence"/>
</dbReference>
<dbReference type="AlphaFoldDB" id="A0A085LZ48"/>
<dbReference type="EMBL" id="KL363256">
    <property type="protein sequence ID" value="KFD50244.1"/>
    <property type="molecule type" value="Genomic_DNA"/>
</dbReference>
<evidence type="ECO:0000313" key="3">
    <source>
        <dbReference type="Proteomes" id="UP000030764"/>
    </source>
</evidence>
<name>A0A085LZ48_9BILA</name>
<organism evidence="1 3">
    <name type="scientific">Trichuris suis</name>
    <name type="common">pig whipworm</name>
    <dbReference type="NCBI Taxonomy" id="68888"/>
    <lineage>
        <taxon>Eukaryota</taxon>
        <taxon>Metazoa</taxon>
        <taxon>Ecdysozoa</taxon>
        <taxon>Nematoda</taxon>
        <taxon>Enoplea</taxon>
        <taxon>Dorylaimia</taxon>
        <taxon>Trichinellida</taxon>
        <taxon>Trichuridae</taxon>
        <taxon>Trichuris</taxon>
    </lineage>
</organism>
<gene>
    <name evidence="1" type="ORF">M513_08872</name>
    <name evidence="2" type="ORF">M514_08872</name>
</gene>
<sequence>MCKCLEQVAWFQRFKRRHNFHNVKVSGEIACADIESAVAFKDELDQPGKRSHWKLRLASKLVKVEVLASYHQHQGIGRCPEFLT</sequence>
<reference evidence="1 3" key="1">
    <citation type="journal article" date="2014" name="Nat. Genet.">
        <title>Genome and transcriptome of the porcine whipworm Trichuris suis.</title>
        <authorList>
            <person name="Jex A.R."/>
            <person name="Nejsum P."/>
            <person name="Schwarz E.M."/>
            <person name="Hu L."/>
            <person name="Young N.D."/>
            <person name="Hall R.S."/>
            <person name="Korhonen P.K."/>
            <person name="Liao S."/>
            <person name="Thamsborg S."/>
            <person name="Xia J."/>
            <person name="Xu P."/>
            <person name="Wang S."/>
            <person name="Scheerlinck J.P."/>
            <person name="Hofmann A."/>
            <person name="Sternberg P.W."/>
            <person name="Wang J."/>
            <person name="Gasser R.B."/>
        </authorList>
    </citation>
    <scope>NUCLEOTIDE SEQUENCE [LARGE SCALE GENOMIC DNA]</scope>
    <source>
        <strain evidence="2">DCEP-RM93F</strain>
        <strain evidence="1">DCEP-RM93M</strain>
    </source>
</reference>
<evidence type="ECO:0000313" key="1">
    <source>
        <dbReference type="EMBL" id="KFD50244.1"/>
    </source>
</evidence>
<dbReference type="Proteomes" id="UP000030758">
    <property type="component" value="Unassembled WGS sequence"/>
</dbReference>
<evidence type="ECO:0000313" key="2">
    <source>
        <dbReference type="EMBL" id="KFD66926.1"/>
    </source>
</evidence>
<protein>
    <submittedName>
        <fullName evidence="1">Uncharacterized protein</fullName>
    </submittedName>
</protein>
<proteinExistence type="predicted"/>
<dbReference type="EMBL" id="KL367519">
    <property type="protein sequence ID" value="KFD66926.1"/>
    <property type="molecule type" value="Genomic_DNA"/>
</dbReference>
<accession>A0A085LZ48</accession>